<protein>
    <submittedName>
        <fullName evidence="1">Uncharacterized protein</fullName>
    </submittedName>
</protein>
<accession>A0A3L6QTM3</accession>
<organism evidence="1 2">
    <name type="scientific">Panicum miliaceum</name>
    <name type="common">Proso millet</name>
    <name type="synonym">Broomcorn millet</name>
    <dbReference type="NCBI Taxonomy" id="4540"/>
    <lineage>
        <taxon>Eukaryota</taxon>
        <taxon>Viridiplantae</taxon>
        <taxon>Streptophyta</taxon>
        <taxon>Embryophyta</taxon>
        <taxon>Tracheophyta</taxon>
        <taxon>Spermatophyta</taxon>
        <taxon>Magnoliopsida</taxon>
        <taxon>Liliopsida</taxon>
        <taxon>Poales</taxon>
        <taxon>Poaceae</taxon>
        <taxon>PACMAD clade</taxon>
        <taxon>Panicoideae</taxon>
        <taxon>Panicodae</taxon>
        <taxon>Paniceae</taxon>
        <taxon>Panicinae</taxon>
        <taxon>Panicum</taxon>
        <taxon>Panicum sect. Panicum</taxon>
    </lineage>
</organism>
<evidence type="ECO:0000313" key="2">
    <source>
        <dbReference type="Proteomes" id="UP000275267"/>
    </source>
</evidence>
<dbReference type="EMBL" id="PQIB02000011">
    <property type="protein sequence ID" value="RLM86634.1"/>
    <property type="molecule type" value="Genomic_DNA"/>
</dbReference>
<dbReference type="Proteomes" id="UP000275267">
    <property type="component" value="Unassembled WGS sequence"/>
</dbReference>
<dbReference type="OrthoDB" id="688641at2759"/>
<reference evidence="2" key="1">
    <citation type="journal article" date="2019" name="Nat. Commun.">
        <title>The genome of broomcorn millet.</title>
        <authorList>
            <person name="Zou C."/>
            <person name="Miki D."/>
            <person name="Li D."/>
            <person name="Tang Q."/>
            <person name="Xiao L."/>
            <person name="Rajput S."/>
            <person name="Deng P."/>
            <person name="Jia W."/>
            <person name="Huang R."/>
            <person name="Zhang M."/>
            <person name="Sun Y."/>
            <person name="Hu J."/>
            <person name="Fu X."/>
            <person name="Schnable P.S."/>
            <person name="Li F."/>
            <person name="Zhang H."/>
            <person name="Feng B."/>
            <person name="Zhu X."/>
            <person name="Liu R."/>
            <person name="Schnable J.C."/>
            <person name="Zhu J.-K."/>
            <person name="Zhang H."/>
        </authorList>
    </citation>
    <scope>NUCLEOTIDE SEQUENCE [LARGE SCALE GENOMIC DNA]</scope>
</reference>
<comment type="caution">
    <text evidence="1">The sequence shown here is derived from an EMBL/GenBank/DDBJ whole genome shotgun (WGS) entry which is preliminary data.</text>
</comment>
<proteinExistence type="predicted"/>
<gene>
    <name evidence="1" type="ORF">C2845_PM04G32190</name>
</gene>
<keyword evidence="2" id="KW-1185">Reference proteome</keyword>
<sequence length="143" mass="16169">MAAAASPVLIRALNLVPKSDDQEDKQAAVVAVEGLEQPVVTSESERKLEYEEWCRGRRRPCSRCGLVHRDYMVSAWIYYFDEFDCEVLFPDINDLKMDGAVVLLPMHLISHLFGNIEDFDEIGFVVDSLAGETEVSDSQNEQQ</sequence>
<name>A0A3L6QTM3_PANMI</name>
<evidence type="ECO:0000313" key="1">
    <source>
        <dbReference type="EMBL" id="RLM86634.1"/>
    </source>
</evidence>
<dbReference type="AlphaFoldDB" id="A0A3L6QTM3"/>